<dbReference type="GeneID" id="84906812"/>
<evidence type="ECO:0000259" key="1">
    <source>
        <dbReference type="Pfam" id="PF13091"/>
    </source>
</evidence>
<dbReference type="CDD" id="cd09176">
    <property type="entry name" value="PLDc_unchar6"/>
    <property type="match status" value="1"/>
</dbReference>
<dbReference type="AlphaFoldDB" id="C4GFH2"/>
<dbReference type="SUPFAM" id="SSF56024">
    <property type="entry name" value="Phospholipase D/nuclease"/>
    <property type="match status" value="1"/>
</dbReference>
<keyword evidence="3" id="KW-1185">Reference proteome</keyword>
<dbReference type="HOGENOM" id="CLU_084490_1_0_4"/>
<organism evidence="2 3">
    <name type="scientific">Kingella oralis ATCC 51147</name>
    <dbReference type="NCBI Taxonomy" id="629741"/>
    <lineage>
        <taxon>Bacteria</taxon>
        <taxon>Pseudomonadati</taxon>
        <taxon>Pseudomonadota</taxon>
        <taxon>Betaproteobacteria</taxon>
        <taxon>Neisseriales</taxon>
        <taxon>Neisseriaceae</taxon>
        <taxon>Kingella</taxon>
    </lineage>
</organism>
<dbReference type="InterPro" id="IPR025202">
    <property type="entry name" value="PLD-like_dom"/>
</dbReference>
<proteinExistence type="predicted"/>
<dbReference type="Pfam" id="PF13091">
    <property type="entry name" value="PLDc_2"/>
    <property type="match status" value="1"/>
</dbReference>
<reference evidence="2" key="1">
    <citation type="submission" date="2009-04" db="EMBL/GenBank/DDBJ databases">
        <authorList>
            <person name="Weinstock G."/>
            <person name="Sodergren E."/>
            <person name="Clifton S."/>
            <person name="Fulton L."/>
            <person name="Fulton B."/>
            <person name="Courtney L."/>
            <person name="Fronick C."/>
            <person name="Harrison M."/>
            <person name="Strong C."/>
            <person name="Farmer C."/>
            <person name="Delahaunty K."/>
            <person name="Markovic C."/>
            <person name="Hall O."/>
            <person name="Minx P."/>
            <person name="Tomlinson C."/>
            <person name="Mitreva M."/>
            <person name="Nelson J."/>
            <person name="Hou S."/>
            <person name="Wollam A."/>
            <person name="Pepin K.H."/>
            <person name="Johnson M."/>
            <person name="Bhonagiri V."/>
            <person name="Nash W.E."/>
            <person name="Warren W."/>
            <person name="Chinwalla A."/>
            <person name="Mardis E.R."/>
            <person name="Wilson R.K."/>
        </authorList>
    </citation>
    <scope>NUCLEOTIDE SEQUENCE [LARGE SCALE GENOMIC DNA]</scope>
    <source>
        <strain evidence="2">ATCC 51147</strain>
    </source>
</reference>
<sequence>MPKFLNTSATSYYLEELIKQAKERLWLISPYLKFSDRIKELLEDKNRMKIDIRIVYGKSELQPAEANWLKTLDYVRTSYCANLHAKCYISEGACIITSLNLYEFSQINNNEMGILLIRRDDATTYKEAYDEAQRIIRISEEVKISLDVVEKTEEFAEESSDKQYNHLTAAKLAEKWGIDTAECNKRLCAAGLQELQGKSYHLTEKGKTVGGIVKKGKFGYFIVYPEDLTL</sequence>
<protein>
    <recommendedName>
        <fullName evidence="1">Phospholipase D-like domain-containing protein</fullName>
    </recommendedName>
</protein>
<dbReference type="EMBL" id="ACJW02000002">
    <property type="protein sequence ID" value="EEP68977.1"/>
    <property type="molecule type" value="Genomic_DNA"/>
</dbReference>
<dbReference type="STRING" id="629741.GCWU000324_00888"/>
<evidence type="ECO:0000313" key="2">
    <source>
        <dbReference type="EMBL" id="EEP68977.1"/>
    </source>
</evidence>
<evidence type="ECO:0000313" key="3">
    <source>
        <dbReference type="Proteomes" id="UP000003009"/>
    </source>
</evidence>
<dbReference type="Proteomes" id="UP000003009">
    <property type="component" value="Unassembled WGS sequence"/>
</dbReference>
<feature type="domain" description="Phospholipase D-like" evidence="1">
    <location>
        <begin position="15"/>
        <end position="128"/>
    </location>
</feature>
<dbReference type="InterPro" id="IPR059166">
    <property type="entry name" value="PLD-like_cat"/>
</dbReference>
<comment type="caution">
    <text evidence="2">The sequence shown here is derived from an EMBL/GenBank/DDBJ whole genome shotgun (WGS) entry which is preliminary data.</text>
</comment>
<dbReference type="Gene3D" id="3.30.870.10">
    <property type="entry name" value="Endonuclease Chain A"/>
    <property type="match status" value="1"/>
</dbReference>
<dbReference type="RefSeq" id="WP_003794657.1">
    <property type="nucleotide sequence ID" value="NZ_GG665871.1"/>
</dbReference>
<name>C4GFH2_9NEIS</name>
<dbReference type="OrthoDB" id="5500241at2"/>
<gene>
    <name evidence="2" type="ORF">GCWU000324_00888</name>
</gene>
<accession>C4GFH2</accession>